<dbReference type="SUPFAM" id="SSF81321">
    <property type="entry name" value="Family A G protein-coupled receptor-like"/>
    <property type="match status" value="1"/>
</dbReference>
<sequence length="373" mass="42287">MNNTTAPPPPPRQPPMPAELASLVKTVDMAYLISGIYLSIIGLVTIFGNGLLLLAIIKDPFKSFRTPTTLFVVGLALADFFTGAVVDPLTAFLDIAVYLKLYNDPDTIKVFNDCRKVNYHVSFITMNSSFLILLAITFCQYVAISFPHKHRVLVNRRNALITLIAIAIYSVVFSLLSEFNIPLRLKLEIDTHLNTNAVAIILILFYVLLYRAYRVHLKRVSGLDENDAARSRRREQEREFTAVNLLLVTFLLIFTLPSMILWNLRLDKYYDLRSLPYDQQLRCELARILIFDVLVMKFALDPCIYAWRLSKYRRAIKKIIKCGCVPEVEGSSTSTRVISTYEGGEGTDRERARTGSTLVLLNSPRRAAPEPES</sequence>
<dbReference type="InterPro" id="IPR017452">
    <property type="entry name" value="GPCR_Rhodpsn_7TM"/>
</dbReference>
<keyword evidence="9" id="KW-0807">Transducer</keyword>
<reference evidence="12" key="1">
    <citation type="submission" date="2023-01" db="EMBL/GenBank/DDBJ databases">
        <title>Genome assembly of the deep-sea coral Lophelia pertusa.</title>
        <authorList>
            <person name="Herrera S."/>
            <person name="Cordes E."/>
        </authorList>
    </citation>
    <scope>NUCLEOTIDE SEQUENCE</scope>
    <source>
        <strain evidence="12">USNM1676648</strain>
        <tissue evidence="12">Polyp</tissue>
    </source>
</reference>
<keyword evidence="4 10" id="KW-1133">Transmembrane helix</keyword>
<dbReference type="InterPro" id="IPR000276">
    <property type="entry name" value="GPCR_Rhodpsn"/>
</dbReference>
<accession>A0A9W9ZKJ5</accession>
<evidence type="ECO:0000256" key="6">
    <source>
        <dbReference type="ARBA" id="ARBA00023136"/>
    </source>
</evidence>
<keyword evidence="7" id="KW-0675">Receptor</keyword>
<dbReference type="Proteomes" id="UP001163046">
    <property type="component" value="Unassembled WGS sequence"/>
</dbReference>
<evidence type="ECO:0000256" key="7">
    <source>
        <dbReference type="ARBA" id="ARBA00023170"/>
    </source>
</evidence>
<evidence type="ECO:0000256" key="8">
    <source>
        <dbReference type="ARBA" id="ARBA00023180"/>
    </source>
</evidence>
<organism evidence="12 13">
    <name type="scientific">Desmophyllum pertusum</name>
    <dbReference type="NCBI Taxonomy" id="174260"/>
    <lineage>
        <taxon>Eukaryota</taxon>
        <taxon>Metazoa</taxon>
        <taxon>Cnidaria</taxon>
        <taxon>Anthozoa</taxon>
        <taxon>Hexacorallia</taxon>
        <taxon>Scleractinia</taxon>
        <taxon>Caryophylliina</taxon>
        <taxon>Caryophylliidae</taxon>
        <taxon>Desmophyllum</taxon>
    </lineage>
</organism>
<proteinExistence type="predicted"/>
<feature type="transmembrane region" description="Helical" evidence="10">
    <location>
        <begin position="240"/>
        <end position="265"/>
    </location>
</feature>
<evidence type="ECO:0000256" key="2">
    <source>
        <dbReference type="ARBA" id="ARBA00022475"/>
    </source>
</evidence>
<evidence type="ECO:0000256" key="10">
    <source>
        <dbReference type="SAM" id="Phobius"/>
    </source>
</evidence>
<dbReference type="Pfam" id="PF00001">
    <property type="entry name" value="7tm_1"/>
    <property type="match status" value="1"/>
</dbReference>
<name>A0A9W9ZKJ5_9CNID</name>
<keyword evidence="13" id="KW-1185">Reference proteome</keyword>
<dbReference type="CDD" id="cd00637">
    <property type="entry name" value="7tm_classA_rhodopsin-like"/>
    <property type="match status" value="1"/>
</dbReference>
<feature type="transmembrane region" description="Helical" evidence="10">
    <location>
        <begin position="69"/>
        <end position="99"/>
    </location>
</feature>
<comment type="caution">
    <text evidence="12">The sequence shown here is derived from an EMBL/GenBank/DDBJ whole genome shotgun (WGS) entry which is preliminary data.</text>
</comment>
<keyword evidence="5" id="KW-0297">G-protein coupled receptor</keyword>
<feature type="domain" description="G-protein coupled receptors family 1 profile" evidence="11">
    <location>
        <begin position="48"/>
        <end position="305"/>
    </location>
</feature>
<evidence type="ECO:0000256" key="9">
    <source>
        <dbReference type="ARBA" id="ARBA00023224"/>
    </source>
</evidence>
<evidence type="ECO:0000256" key="4">
    <source>
        <dbReference type="ARBA" id="ARBA00022989"/>
    </source>
</evidence>
<evidence type="ECO:0000256" key="5">
    <source>
        <dbReference type="ARBA" id="ARBA00023040"/>
    </source>
</evidence>
<keyword evidence="8" id="KW-0325">Glycoprotein</keyword>
<dbReference type="EMBL" id="MU825899">
    <property type="protein sequence ID" value="KAJ7383431.1"/>
    <property type="molecule type" value="Genomic_DNA"/>
</dbReference>
<dbReference type="PROSITE" id="PS50262">
    <property type="entry name" value="G_PROTEIN_RECEP_F1_2"/>
    <property type="match status" value="1"/>
</dbReference>
<feature type="transmembrane region" description="Helical" evidence="10">
    <location>
        <begin position="29"/>
        <end position="57"/>
    </location>
</feature>
<gene>
    <name evidence="12" type="ORF">OS493_028107</name>
</gene>
<dbReference type="PANTHER" id="PTHR24246">
    <property type="entry name" value="OLFACTORY RECEPTOR AND ADENOSINE RECEPTOR"/>
    <property type="match status" value="1"/>
</dbReference>
<dbReference type="PANTHER" id="PTHR24246:SF27">
    <property type="entry name" value="ADENOSINE RECEPTOR, ISOFORM A"/>
    <property type="match status" value="1"/>
</dbReference>
<evidence type="ECO:0000313" key="12">
    <source>
        <dbReference type="EMBL" id="KAJ7383431.1"/>
    </source>
</evidence>
<keyword evidence="6 10" id="KW-0472">Membrane</keyword>
<evidence type="ECO:0000259" key="11">
    <source>
        <dbReference type="PROSITE" id="PS50262"/>
    </source>
</evidence>
<dbReference type="GO" id="GO:0005886">
    <property type="term" value="C:plasma membrane"/>
    <property type="evidence" value="ECO:0007669"/>
    <property type="project" value="UniProtKB-SubCell"/>
</dbReference>
<dbReference type="OrthoDB" id="5969983at2759"/>
<feature type="transmembrane region" description="Helical" evidence="10">
    <location>
        <begin position="119"/>
        <end position="146"/>
    </location>
</feature>
<keyword evidence="3 10" id="KW-0812">Transmembrane</keyword>
<evidence type="ECO:0000256" key="3">
    <source>
        <dbReference type="ARBA" id="ARBA00022692"/>
    </source>
</evidence>
<evidence type="ECO:0000313" key="13">
    <source>
        <dbReference type="Proteomes" id="UP001163046"/>
    </source>
</evidence>
<feature type="transmembrane region" description="Helical" evidence="10">
    <location>
        <begin position="196"/>
        <end position="213"/>
    </location>
</feature>
<keyword evidence="2" id="KW-1003">Cell membrane</keyword>
<dbReference type="AlphaFoldDB" id="A0A9W9ZKJ5"/>
<feature type="transmembrane region" description="Helical" evidence="10">
    <location>
        <begin position="158"/>
        <end position="176"/>
    </location>
</feature>
<feature type="transmembrane region" description="Helical" evidence="10">
    <location>
        <begin position="285"/>
        <end position="307"/>
    </location>
</feature>
<dbReference type="Gene3D" id="1.20.1070.10">
    <property type="entry name" value="Rhodopsin 7-helix transmembrane proteins"/>
    <property type="match status" value="1"/>
</dbReference>
<evidence type="ECO:0000256" key="1">
    <source>
        <dbReference type="ARBA" id="ARBA00004651"/>
    </source>
</evidence>
<dbReference type="GO" id="GO:0004930">
    <property type="term" value="F:G protein-coupled receptor activity"/>
    <property type="evidence" value="ECO:0007669"/>
    <property type="project" value="UniProtKB-KW"/>
</dbReference>
<comment type="subcellular location">
    <subcellularLocation>
        <location evidence="1">Cell membrane</location>
        <topology evidence="1">Multi-pass membrane protein</topology>
    </subcellularLocation>
</comment>
<dbReference type="PRINTS" id="PR00237">
    <property type="entry name" value="GPCRRHODOPSN"/>
</dbReference>
<protein>
    <recommendedName>
        <fullName evidence="11">G-protein coupled receptors family 1 profile domain-containing protein</fullName>
    </recommendedName>
</protein>